<evidence type="ECO:0000256" key="11">
    <source>
        <dbReference type="ARBA" id="ARBA00023239"/>
    </source>
</evidence>
<dbReference type="PROSITE" id="PS01242">
    <property type="entry name" value="ZF_FPG_1"/>
    <property type="match status" value="1"/>
</dbReference>
<dbReference type="RefSeq" id="WP_307410769.1">
    <property type="nucleotide sequence ID" value="NZ_JAUSUR010000008.1"/>
</dbReference>
<evidence type="ECO:0000256" key="1">
    <source>
        <dbReference type="ARBA" id="ARBA00001668"/>
    </source>
</evidence>
<dbReference type="Pfam" id="PF01149">
    <property type="entry name" value="Fapy_DNA_glyco"/>
    <property type="match status" value="1"/>
</dbReference>
<evidence type="ECO:0000256" key="4">
    <source>
        <dbReference type="ARBA" id="ARBA00022723"/>
    </source>
</evidence>
<dbReference type="InterPro" id="IPR020629">
    <property type="entry name" value="FPG_Glyclase"/>
</dbReference>
<keyword evidence="12 15" id="KW-0511">Multifunctional enzyme</keyword>
<evidence type="ECO:0000259" key="17">
    <source>
        <dbReference type="PROSITE" id="PS51068"/>
    </source>
</evidence>
<dbReference type="InterPro" id="IPR000214">
    <property type="entry name" value="Znf_DNA_glyclase/AP_lyase"/>
</dbReference>
<feature type="active site" description="Schiff-base intermediate with DNA" evidence="15">
    <location>
        <position position="2"/>
    </location>
</feature>
<keyword evidence="9 15" id="KW-0238">DNA-binding</keyword>
<evidence type="ECO:0000256" key="3">
    <source>
        <dbReference type="ARBA" id="ARBA00011245"/>
    </source>
</evidence>
<proteinExistence type="inferred from homology"/>
<keyword evidence="11 15" id="KW-0456">Lyase</keyword>
<feature type="binding site" evidence="15">
    <location>
        <position position="93"/>
    </location>
    <ligand>
        <name>DNA</name>
        <dbReference type="ChEBI" id="CHEBI:16991"/>
    </ligand>
</feature>
<evidence type="ECO:0000256" key="2">
    <source>
        <dbReference type="ARBA" id="ARBA00009409"/>
    </source>
</evidence>
<dbReference type="GO" id="GO:0140078">
    <property type="term" value="F:class I DNA-(apurinic or apyrimidinic site) endonuclease activity"/>
    <property type="evidence" value="ECO:0007669"/>
    <property type="project" value="UniProtKB-EC"/>
</dbReference>
<evidence type="ECO:0000256" key="12">
    <source>
        <dbReference type="ARBA" id="ARBA00023268"/>
    </source>
</evidence>
<dbReference type="GO" id="GO:0008534">
    <property type="term" value="F:oxidized purine nucleobase lesion DNA N-glycosylase activity"/>
    <property type="evidence" value="ECO:0007669"/>
    <property type="project" value="UniProtKB-EC"/>
</dbReference>
<comment type="cofactor">
    <cofactor evidence="15">
        <name>Zn(2+)</name>
        <dbReference type="ChEBI" id="CHEBI:29105"/>
    </cofactor>
    <text evidence="15">Binds 1 zinc ion per subunit.</text>
</comment>
<keyword evidence="19" id="KW-1185">Reference proteome</keyword>
<evidence type="ECO:0000256" key="15">
    <source>
        <dbReference type="HAMAP-Rule" id="MF_00103"/>
    </source>
</evidence>
<dbReference type="SUPFAM" id="SSF46946">
    <property type="entry name" value="S13-like H2TH domain"/>
    <property type="match status" value="1"/>
</dbReference>
<keyword evidence="13 15" id="KW-0326">Glycosidase</keyword>
<dbReference type="Pfam" id="PF06827">
    <property type="entry name" value="zf-FPG_IleRS"/>
    <property type="match status" value="1"/>
</dbReference>
<feature type="domain" description="Formamidopyrimidine-DNA glycosylase catalytic" evidence="17">
    <location>
        <begin position="2"/>
        <end position="115"/>
    </location>
</feature>
<dbReference type="SMART" id="SM00898">
    <property type="entry name" value="Fapy_DNA_glyco"/>
    <property type="match status" value="1"/>
</dbReference>
<dbReference type="SUPFAM" id="SSF57716">
    <property type="entry name" value="Glucocorticoid receptor-like (DNA-binding domain)"/>
    <property type="match status" value="1"/>
</dbReference>
<dbReference type="PANTHER" id="PTHR22993">
    <property type="entry name" value="FORMAMIDOPYRIMIDINE-DNA GLYCOSYLASE"/>
    <property type="match status" value="1"/>
</dbReference>
<comment type="catalytic activity">
    <reaction evidence="1 15">
        <text>Hydrolysis of DNA containing ring-opened 7-methylguanine residues, releasing 2,6-diamino-4-hydroxy-5-(N-methyl)formamidopyrimidine.</text>
        <dbReference type="EC" id="3.2.2.23"/>
    </reaction>
</comment>
<dbReference type="InterPro" id="IPR012319">
    <property type="entry name" value="FPG_cat"/>
</dbReference>
<feature type="active site" description="Proton donor" evidence="15">
    <location>
        <position position="3"/>
    </location>
</feature>
<dbReference type="Gene3D" id="3.20.190.10">
    <property type="entry name" value="MutM-like, N-terminal"/>
    <property type="match status" value="1"/>
</dbReference>
<keyword evidence="5 15" id="KW-0227">DNA damage</keyword>
<evidence type="ECO:0000256" key="10">
    <source>
        <dbReference type="ARBA" id="ARBA00023204"/>
    </source>
</evidence>
<keyword evidence="4 15" id="KW-0479">Metal-binding</keyword>
<evidence type="ECO:0000313" key="19">
    <source>
        <dbReference type="Proteomes" id="UP001230220"/>
    </source>
</evidence>
<dbReference type="InterPro" id="IPR015886">
    <property type="entry name" value="H2TH_FPG"/>
</dbReference>
<evidence type="ECO:0000256" key="8">
    <source>
        <dbReference type="ARBA" id="ARBA00022833"/>
    </source>
</evidence>
<dbReference type="EC" id="3.2.2.23" evidence="15"/>
<comment type="catalytic activity">
    <reaction evidence="14 15">
        <text>2'-deoxyribonucleotide-(2'-deoxyribose 5'-phosphate)-2'-deoxyribonucleotide-DNA = a 3'-end 2'-deoxyribonucleotide-(2,3-dehydro-2,3-deoxyribose 5'-phosphate)-DNA + a 5'-end 5'-phospho-2'-deoxyribonucleoside-DNA + H(+)</text>
        <dbReference type="Rhea" id="RHEA:66592"/>
        <dbReference type="Rhea" id="RHEA-COMP:13180"/>
        <dbReference type="Rhea" id="RHEA-COMP:16897"/>
        <dbReference type="Rhea" id="RHEA-COMP:17067"/>
        <dbReference type="ChEBI" id="CHEBI:15378"/>
        <dbReference type="ChEBI" id="CHEBI:136412"/>
        <dbReference type="ChEBI" id="CHEBI:157695"/>
        <dbReference type="ChEBI" id="CHEBI:167181"/>
        <dbReference type="EC" id="4.2.99.18"/>
    </reaction>
</comment>
<keyword evidence="7 15" id="KW-0378">Hydrolase</keyword>
<dbReference type="InterPro" id="IPR010663">
    <property type="entry name" value="Znf_FPG/IleRS"/>
</dbReference>
<dbReference type="SMART" id="SM01232">
    <property type="entry name" value="H2TH"/>
    <property type="match status" value="1"/>
</dbReference>
<sequence length="277" mass="32250">MPELPEVETVVRTLEHLIKDSTIEKIDIFYDKLIDNVSVESFIKMMKSQTFHHFKRIGKYLIFEMDDYNLVVHLRMEGKFYVNDIGSDYDQKHTHSIFYLSNGKQLEYHDTRKFGRMYIYPKSEEITTVSAFKNVGYDAFDERVDAEYLYEMSRSRKTTLKQFLLDQSVMAGVGNIYADEICFRCGFRPETKVYRLTKKDFANIVDATRIILRGAIKAGGTTIRSYTSSLGVDGRFQLQLKVHGKSREKCQVCGTVIEKTKVGGRGTYYCKKCQRRK</sequence>
<dbReference type="InterPro" id="IPR015887">
    <property type="entry name" value="DNA_glyclase_Znf_dom_DNA_BS"/>
</dbReference>
<accession>A0ABU0E795</accession>
<evidence type="ECO:0000256" key="13">
    <source>
        <dbReference type="ARBA" id="ARBA00023295"/>
    </source>
</evidence>
<dbReference type="PROSITE" id="PS51068">
    <property type="entry name" value="FPG_CAT"/>
    <property type="match status" value="1"/>
</dbReference>
<gene>
    <name evidence="15" type="primary">mutM</name>
    <name evidence="15" type="synonym">fpg</name>
    <name evidence="18" type="ORF">J2S15_003533</name>
</gene>
<feature type="binding site" evidence="15">
    <location>
        <position position="156"/>
    </location>
    <ligand>
        <name>DNA</name>
        <dbReference type="ChEBI" id="CHEBI:16991"/>
    </ligand>
</feature>
<dbReference type="InterPro" id="IPR010979">
    <property type="entry name" value="Ribosomal_uS13-like_H2TH"/>
</dbReference>
<dbReference type="EC" id="4.2.99.18" evidence="15"/>
<dbReference type="EMBL" id="JAUSUR010000008">
    <property type="protein sequence ID" value="MDQ0362772.1"/>
    <property type="molecule type" value="Genomic_DNA"/>
</dbReference>
<evidence type="ECO:0000256" key="7">
    <source>
        <dbReference type="ARBA" id="ARBA00022801"/>
    </source>
</evidence>
<evidence type="ECO:0000313" key="18">
    <source>
        <dbReference type="EMBL" id="MDQ0362772.1"/>
    </source>
</evidence>
<feature type="domain" description="FPG-type" evidence="16">
    <location>
        <begin position="241"/>
        <end position="275"/>
    </location>
</feature>
<keyword evidence="10 15" id="KW-0234">DNA repair</keyword>
<dbReference type="NCBIfam" id="NF002211">
    <property type="entry name" value="PRK01103.1"/>
    <property type="match status" value="1"/>
</dbReference>
<dbReference type="PANTHER" id="PTHR22993:SF9">
    <property type="entry name" value="FORMAMIDOPYRIMIDINE-DNA GLYCOSYLASE"/>
    <property type="match status" value="1"/>
</dbReference>
<feature type="binding site" evidence="15">
    <location>
        <position position="112"/>
    </location>
    <ligand>
        <name>DNA</name>
        <dbReference type="ChEBI" id="CHEBI:16991"/>
    </ligand>
</feature>
<evidence type="ECO:0000256" key="5">
    <source>
        <dbReference type="ARBA" id="ARBA00022763"/>
    </source>
</evidence>
<organism evidence="18 19">
    <name type="scientific">Breznakia pachnodae</name>
    <dbReference type="NCBI Taxonomy" id="265178"/>
    <lineage>
        <taxon>Bacteria</taxon>
        <taxon>Bacillati</taxon>
        <taxon>Bacillota</taxon>
        <taxon>Erysipelotrichia</taxon>
        <taxon>Erysipelotrichales</taxon>
        <taxon>Erysipelotrichaceae</taxon>
        <taxon>Breznakia</taxon>
    </lineage>
</organism>
<name>A0ABU0E795_9FIRM</name>
<comment type="function">
    <text evidence="15">Involved in base excision repair of DNA damaged by oxidation or by mutagenic agents. Acts as DNA glycosylase that recognizes and removes damaged bases. Has a preference for oxidized purines, such as 7,8-dihydro-8-oxoguanine (8-oxoG). Has AP (apurinic/apyrimidinic) lyase activity and introduces nicks in the DNA strand. Cleaves the DNA backbone by beta-delta elimination to generate a single-strand break at the site of the removed base with both 3'- and 5'-phosphates.</text>
</comment>
<feature type="active site" description="Proton donor; for delta-elimination activity" evidence="15">
    <location>
        <position position="265"/>
    </location>
</feature>
<comment type="caution">
    <text evidence="18">The sequence shown here is derived from an EMBL/GenBank/DDBJ whole genome shotgun (WGS) entry which is preliminary data.</text>
</comment>
<dbReference type="Pfam" id="PF06831">
    <property type="entry name" value="H2TH"/>
    <property type="match status" value="1"/>
</dbReference>
<dbReference type="HAMAP" id="MF_00103">
    <property type="entry name" value="Fapy_DNA_glycosyl"/>
    <property type="match status" value="1"/>
</dbReference>
<keyword evidence="6 15" id="KW-0863">Zinc-finger</keyword>
<dbReference type="InterPro" id="IPR035937">
    <property type="entry name" value="FPG_N"/>
</dbReference>
<evidence type="ECO:0000256" key="14">
    <source>
        <dbReference type="ARBA" id="ARBA00044632"/>
    </source>
</evidence>
<reference evidence="18 19" key="1">
    <citation type="submission" date="2023-07" db="EMBL/GenBank/DDBJ databases">
        <title>Genomic Encyclopedia of Type Strains, Phase IV (KMG-IV): sequencing the most valuable type-strain genomes for metagenomic binning, comparative biology and taxonomic classification.</title>
        <authorList>
            <person name="Goeker M."/>
        </authorList>
    </citation>
    <scope>NUCLEOTIDE SEQUENCE [LARGE SCALE GENOMIC DNA]</scope>
    <source>
        <strain evidence="18 19">DSM 16784</strain>
    </source>
</reference>
<dbReference type="PROSITE" id="PS51066">
    <property type="entry name" value="ZF_FPG_2"/>
    <property type="match status" value="1"/>
</dbReference>
<comment type="similarity">
    <text evidence="2 15">Belongs to the FPG family.</text>
</comment>
<comment type="subunit">
    <text evidence="3 15">Monomer.</text>
</comment>
<evidence type="ECO:0000256" key="9">
    <source>
        <dbReference type="ARBA" id="ARBA00023125"/>
    </source>
</evidence>
<dbReference type="Proteomes" id="UP001230220">
    <property type="component" value="Unassembled WGS sequence"/>
</dbReference>
<protein>
    <recommendedName>
        <fullName evidence="15">Formamidopyrimidine-DNA glycosylase</fullName>
        <shortName evidence="15">Fapy-DNA glycosylase</shortName>
        <ecNumber evidence="15">3.2.2.23</ecNumber>
    </recommendedName>
    <alternativeName>
        <fullName evidence="15">DNA-(apurinic or apyrimidinic site) lyase MutM</fullName>
        <shortName evidence="15">AP lyase MutM</shortName>
        <ecNumber evidence="15">4.2.99.18</ecNumber>
    </alternativeName>
</protein>
<evidence type="ECO:0000259" key="16">
    <source>
        <dbReference type="PROSITE" id="PS51066"/>
    </source>
</evidence>
<feature type="active site" description="Proton donor; for beta-elimination activity" evidence="15">
    <location>
        <position position="59"/>
    </location>
</feature>
<dbReference type="CDD" id="cd08966">
    <property type="entry name" value="EcFpg-like_N"/>
    <property type="match status" value="1"/>
</dbReference>
<dbReference type="Gene3D" id="1.10.8.50">
    <property type="match status" value="1"/>
</dbReference>
<keyword evidence="8 15" id="KW-0862">Zinc</keyword>
<dbReference type="NCBIfam" id="TIGR00577">
    <property type="entry name" value="fpg"/>
    <property type="match status" value="1"/>
</dbReference>
<dbReference type="SUPFAM" id="SSF81624">
    <property type="entry name" value="N-terminal domain of MutM-like DNA repair proteins"/>
    <property type="match status" value="1"/>
</dbReference>
<evidence type="ECO:0000256" key="6">
    <source>
        <dbReference type="ARBA" id="ARBA00022771"/>
    </source>
</evidence>